<gene>
    <name evidence="3" type="ORF">M404DRAFT_997593</name>
</gene>
<feature type="region of interest" description="Disordered" evidence="1">
    <location>
        <begin position="1"/>
        <end position="23"/>
    </location>
</feature>
<dbReference type="Gene3D" id="1.25.40.10">
    <property type="entry name" value="Tetratricopeptide repeat domain"/>
    <property type="match status" value="4"/>
</dbReference>
<sequence length="1112" mass="124028">MASTDDVSHSREKLERCPPGHNGRDVALSELAEALRDRFQREHNIDDLNGAIALYRDALKLRPTGNHKRSFSLIHLAACLSKRYEDQGASADLEEAVSLGRAALELRPPGHPYRALSLYNLACDLKKRFQKLNDMRDLDEAIELHRVALELRPSGHAHRSSSLHELAICLSNRHDKQGVVADLEEAITLGRAALELRPPGHPHRGILLHNLACDLRTRFQKQANASDLEEAIELHRAALELRPLGHPRRSASLHQLAVCLSSRYDNQGTIADLEEAVTLGRAALDLRPPGHPYRAAALHNLACDLRKQFQKEADMHHLEEAIELLRAALELRPSGHPNRSSSLHALALCLSDRYDNQGAAADLEEAVTLGHAALELCSPGHPDRVVVLYNHACDLLKKFRKQADMPATSSLHRATSVVCPTGMADVASSLSELSLHLWDRFQKQATTSDLDDAICLATYALELRLPRRSHHDIPVGAWIQGLAQGTDSDGHVMLGREVDNLRDLANYHRARFQRQDTFVDLNAAIEMYRSVLQFHPTGHPSRASSLHDLAQCLADRFRQPPPTSDLDEAIALEQEALQLLIPGDPSYDMSRCSLTAYLQMKIGAQGAIPSSNPPSVTHFDIKQVIRNVAFDTLKAMPPRLLHTYTGILCNREAQVSHFMASQQYNQLLSSCATCDPAQQMKLIHTVVSKYFQFVMLSHRWGRGEPLLHDVEGHPIYGMSTRGGLGKLQTFCLVACERDYLWAWSDTCCIDKDSSAELQEAIGSMFAWYRRSALTIVYLSDVPDTESFGSSEWFQRGWTLQELLASERVLFYTLNWTLYKNLTSSNHKADDAVLEELERATGIESRFLTSFSPGMDDARSRLQWASLRRTTRPEDIAYSLFGIFNLHLPVLYGEPAENALGRLLAEIVSQSGDTSVLDWVGEASPYHSCFPAQITSYQMLPSPPLPPDAEEHVTMKERPASLLTALQTLYRSLDKSPLPRFLNRRLTLPCIAHPVTVVRLKGTAPKYTYEIQASGLRALEITLPSELENEILLQGGLQLVRPWHSKLLGPSAGLHTTPEEQLLLALGRPFNALLLTELPHSEYKRIASSTLITAQPADLTSILQSEIRTFDIV</sequence>
<dbReference type="Pfam" id="PF13374">
    <property type="entry name" value="TPR_10"/>
    <property type="match status" value="3"/>
</dbReference>
<keyword evidence="4" id="KW-1185">Reference proteome</keyword>
<dbReference type="SUPFAM" id="SSF81901">
    <property type="entry name" value="HCP-like"/>
    <property type="match status" value="1"/>
</dbReference>
<feature type="domain" description="Heterokaryon incompatibility" evidence="2">
    <location>
        <begin position="693"/>
        <end position="782"/>
    </location>
</feature>
<name>A0A0C3PHG9_PISTI</name>
<dbReference type="OrthoDB" id="2650482at2759"/>
<reference evidence="3 4" key="1">
    <citation type="submission" date="2014-04" db="EMBL/GenBank/DDBJ databases">
        <authorList>
            <consortium name="DOE Joint Genome Institute"/>
            <person name="Kuo A."/>
            <person name="Kohler A."/>
            <person name="Costa M.D."/>
            <person name="Nagy L.G."/>
            <person name="Floudas D."/>
            <person name="Copeland A."/>
            <person name="Barry K.W."/>
            <person name="Cichocki N."/>
            <person name="Veneault-Fourrey C."/>
            <person name="LaButti K."/>
            <person name="Lindquist E.A."/>
            <person name="Lipzen A."/>
            <person name="Lundell T."/>
            <person name="Morin E."/>
            <person name="Murat C."/>
            <person name="Sun H."/>
            <person name="Tunlid A."/>
            <person name="Henrissat B."/>
            <person name="Grigoriev I.V."/>
            <person name="Hibbett D.S."/>
            <person name="Martin F."/>
            <person name="Nordberg H.P."/>
            <person name="Cantor M.N."/>
            <person name="Hua S.X."/>
        </authorList>
    </citation>
    <scope>NUCLEOTIDE SEQUENCE [LARGE SCALE GENOMIC DNA]</scope>
    <source>
        <strain evidence="3 4">Marx 270</strain>
    </source>
</reference>
<proteinExistence type="predicted"/>
<dbReference type="Proteomes" id="UP000054217">
    <property type="component" value="Unassembled WGS sequence"/>
</dbReference>
<dbReference type="Pfam" id="PF06985">
    <property type="entry name" value="HET"/>
    <property type="match status" value="1"/>
</dbReference>
<dbReference type="PANTHER" id="PTHR10622:SF10">
    <property type="entry name" value="HET DOMAIN-CONTAINING PROTEIN"/>
    <property type="match status" value="1"/>
</dbReference>
<dbReference type="SUPFAM" id="SSF48452">
    <property type="entry name" value="TPR-like"/>
    <property type="match status" value="1"/>
</dbReference>
<dbReference type="PANTHER" id="PTHR10622">
    <property type="entry name" value="HET DOMAIN-CONTAINING PROTEIN"/>
    <property type="match status" value="1"/>
</dbReference>
<evidence type="ECO:0000256" key="1">
    <source>
        <dbReference type="SAM" id="MobiDB-lite"/>
    </source>
</evidence>
<dbReference type="STRING" id="870435.A0A0C3PHG9"/>
<dbReference type="InterPro" id="IPR010730">
    <property type="entry name" value="HET"/>
</dbReference>
<dbReference type="InterPro" id="IPR011990">
    <property type="entry name" value="TPR-like_helical_dom_sf"/>
</dbReference>
<organism evidence="3 4">
    <name type="scientific">Pisolithus tinctorius Marx 270</name>
    <dbReference type="NCBI Taxonomy" id="870435"/>
    <lineage>
        <taxon>Eukaryota</taxon>
        <taxon>Fungi</taxon>
        <taxon>Dikarya</taxon>
        <taxon>Basidiomycota</taxon>
        <taxon>Agaricomycotina</taxon>
        <taxon>Agaricomycetes</taxon>
        <taxon>Agaricomycetidae</taxon>
        <taxon>Boletales</taxon>
        <taxon>Sclerodermatineae</taxon>
        <taxon>Pisolithaceae</taxon>
        <taxon>Pisolithus</taxon>
    </lineage>
</organism>
<evidence type="ECO:0000313" key="3">
    <source>
        <dbReference type="EMBL" id="KIO07906.1"/>
    </source>
</evidence>
<evidence type="ECO:0000313" key="4">
    <source>
        <dbReference type="Proteomes" id="UP000054217"/>
    </source>
</evidence>
<dbReference type="EMBL" id="KN831958">
    <property type="protein sequence ID" value="KIO07906.1"/>
    <property type="molecule type" value="Genomic_DNA"/>
</dbReference>
<dbReference type="InParanoid" id="A0A0C3PHG9"/>
<evidence type="ECO:0000259" key="2">
    <source>
        <dbReference type="Pfam" id="PF06985"/>
    </source>
</evidence>
<accession>A0A0C3PHG9</accession>
<dbReference type="AlphaFoldDB" id="A0A0C3PHG9"/>
<reference evidence="4" key="2">
    <citation type="submission" date="2015-01" db="EMBL/GenBank/DDBJ databases">
        <title>Evolutionary Origins and Diversification of the Mycorrhizal Mutualists.</title>
        <authorList>
            <consortium name="DOE Joint Genome Institute"/>
            <consortium name="Mycorrhizal Genomics Consortium"/>
            <person name="Kohler A."/>
            <person name="Kuo A."/>
            <person name="Nagy L.G."/>
            <person name="Floudas D."/>
            <person name="Copeland A."/>
            <person name="Barry K.W."/>
            <person name="Cichocki N."/>
            <person name="Veneault-Fourrey C."/>
            <person name="LaButti K."/>
            <person name="Lindquist E.A."/>
            <person name="Lipzen A."/>
            <person name="Lundell T."/>
            <person name="Morin E."/>
            <person name="Murat C."/>
            <person name="Riley R."/>
            <person name="Ohm R."/>
            <person name="Sun H."/>
            <person name="Tunlid A."/>
            <person name="Henrissat B."/>
            <person name="Grigoriev I.V."/>
            <person name="Hibbett D.S."/>
            <person name="Martin F."/>
        </authorList>
    </citation>
    <scope>NUCLEOTIDE SEQUENCE [LARGE SCALE GENOMIC DNA]</scope>
    <source>
        <strain evidence="4">Marx 270</strain>
    </source>
</reference>
<protein>
    <recommendedName>
        <fullName evidence="2">Heterokaryon incompatibility domain-containing protein</fullName>
    </recommendedName>
</protein>
<dbReference type="HOGENOM" id="CLU_000288_138_6_1"/>